<dbReference type="GO" id="GO:0005739">
    <property type="term" value="C:mitochondrion"/>
    <property type="evidence" value="ECO:0007669"/>
    <property type="project" value="GOC"/>
</dbReference>
<dbReference type="Proteomes" id="UP000594454">
    <property type="component" value="Chromosome 4"/>
</dbReference>
<dbReference type="InterPro" id="IPR052243">
    <property type="entry name" value="Mito_inner_membrane_organizer"/>
</dbReference>
<feature type="domain" description="J" evidence="2">
    <location>
        <begin position="14"/>
        <end position="82"/>
    </location>
</feature>
<dbReference type="CDD" id="cd06257">
    <property type="entry name" value="DnaJ"/>
    <property type="match status" value="1"/>
</dbReference>
<evidence type="ECO:0000256" key="1">
    <source>
        <dbReference type="ARBA" id="ARBA00023186"/>
    </source>
</evidence>
<dbReference type="InterPro" id="IPR036869">
    <property type="entry name" value="J_dom_sf"/>
</dbReference>
<dbReference type="OrthoDB" id="18010at2759"/>
<dbReference type="InterPro" id="IPR001623">
    <property type="entry name" value="DnaJ_domain"/>
</dbReference>
<dbReference type="PANTHER" id="PTHR44157">
    <property type="entry name" value="DNAJ HOMOLOG SUBFAMILY C MEMBER 11"/>
    <property type="match status" value="1"/>
</dbReference>
<dbReference type="OMA" id="QLDKHTM"/>
<dbReference type="SMART" id="SM00271">
    <property type="entry name" value="DnaJ"/>
    <property type="match status" value="1"/>
</dbReference>
<name>A0A7R8UXQ7_HERIL</name>
<sequence length="557" mass="62626">MEDDSDDGFNVEENYYAFLNVPKNAGIEDINSAYRHLSRMYHPDKHLDDESKRKAEILFNRTKKAYEVLSDPHKRAIYDSLGVKGLQTEGWEIVHRQKTPAEIREEYERLAREREERKLLQRTNPKGHITINFNATDIFDSYDDSFEESMLPSIEISGMSIAQSIEAPLTVRDTVTMSGNLSSHNGNGNGGFLISGRRLINKGWLELDIGGGYGPLIGFKGSRTLSQKVYLNGGASLNFRQNGIIPGIMGTLAVQLDKHTVGYLTFNGGLQSSMSTVVEHNTEKHYWNTTILLGIPHCYLSASYTRKLAEHELKLRMAGKVGTFGFVAEYGAEKKVSKYSSVVASVSLGVPTGVTLKIKIIRSSQTFIFPIHLSEEIVPAAVFYATVTPLLTWFVLKKTIIEPMNAEQRKRDIDKVKETHRQRMAEKKKEAETAVDLMKATCERIVNEEERKKGLIIVNARYGKFPGTSTTTESGDHEITIDVTIPIQCLVRDSRLILHNSTKSELPGFYDPCFGEDKQLKIEYIYRENPQEVTINDNEAIRLPVLHNTSTPASSPT</sequence>
<dbReference type="PANTHER" id="PTHR44157:SF1">
    <property type="entry name" value="DNAJ HOMOLOG SUBFAMILY C MEMBER 11"/>
    <property type="match status" value="1"/>
</dbReference>
<dbReference type="Pfam" id="PF00226">
    <property type="entry name" value="DnaJ"/>
    <property type="match status" value="1"/>
</dbReference>
<reference evidence="3 4" key="1">
    <citation type="submission" date="2020-11" db="EMBL/GenBank/DDBJ databases">
        <authorList>
            <person name="Wallbank WR R."/>
            <person name="Pardo Diaz C."/>
            <person name="Kozak K."/>
            <person name="Martin S."/>
            <person name="Jiggins C."/>
            <person name="Moest M."/>
            <person name="Warren A I."/>
            <person name="Generalovic N T."/>
            <person name="Byers J.R.P. K."/>
            <person name="Montejo-Kovacevich G."/>
            <person name="Yen C E."/>
        </authorList>
    </citation>
    <scope>NUCLEOTIDE SEQUENCE [LARGE SCALE GENOMIC DNA]</scope>
</reference>
<dbReference type="PROSITE" id="PS50076">
    <property type="entry name" value="DNAJ_2"/>
    <property type="match status" value="1"/>
</dbReference>
<evidence type="ECO:0000313" key="3">
    <source>
        <dbReference type="EMBL" id="CAD7089065.1"/>
    </source>
</evidence>
<keyword evidence="1" id="KW-0143">Chaperone</keyword>
<dbReference type="Pfam" id="PF11875">
    <property type="entry name" value="DnaJ-like_C11_C"/>
    <property type="match status" value="1"/>
</dbReference>
<dbReference type="Pfam" id="PF22774">
    <property type="entry name" value="DNAJC11_beta-barrel"/>
    <property type="match status" value="1"/>
</dbReference>
<dbReference type="FunCoup" id="A0A7R8UXQ7">
    <property type="interactions" value="2636"/>
</dbReference>
<evidence type="ECO:0000259" key="2">
    <source>
        <dbReference type="PROSITE" id="PS50076"/>
    </source>
</evidence>
<gene>
    <name evidence="3" type="ORF">HERILL_LOCUS11645</name>
</gene>
<dbReference type="Gene3D" id="1.10.287.110">
    <property type="entry name" value="DnaJ domain"/>
    <property type="match status" value="1"/>
</dbReference>
<protein>
    <recommendedName>
        <fullName evidence="2">J domain-containing protein</fullName>
    </recommendedName>
</protein>
<dbReference type="InterPro" id="IPR055225">
    <property type="entry name" value="DNAJC11-like_beta-barrel"/>
</dbReference>
<keyword evidence="4" id="KW-1185">Reference proteome</keyword>
<dbReference type="GO" id="GO:0042407">
    <property type="term" value="P:cristae formation"/>
    <property type="evidence" value="ECO:0007669"/>
    <property type="project" value="TreeGrafter"/>
</dbReference>
<evidence type="ECO:0000313" key="4">
    <source>
        <dbReference type="Proteomes" id="UP000594454"/>
    </source>
</evidence>
<dbReference type="SUPFAM" id="SSF46565">
    <property type="entry name" value="Chaperone J-domain"/>
    <property type="match status" value="1"/>
</dbReference>
<dbReference type="AlphaFoldDB" id="A0A7R8UXQ7"/>
<organism evidence="3 4">
    <name type="scientific">Hermetia illucens</name>
    <name type="common">Black soldier fly</name>
    <dbReference type="NCBI Taxonomy" id="343691"/>
    <lineage>
        <taxon>Eukaryota</taxon>
        <taxon>Metazoa</taxon>
        <taxon>Ecdysozoa</taxon>
        <taxon>Arthropoda</taxon>
        <taxon>Hexapoda</taxon>
        <taxon>Insecta</taxon>
        <taxon>Pterygota</taxon>
        <taxon>Neoptera</taxon>
        <taxon>Endopterygota</taxon>
        <taxon>Diptera</taxon>
        <taxon>Brachycera</taxon>
        <taxon>Stratiomyomorpha</taxon>
        <taxon>Stratiomyidae</taxon>
        <taxon>Hermetiinae</taxon>
        <taxon>Hermetia</taxon>
    </lineage>
</organism>
<dbReference type="InterPro" id="IPR024586">
    <property type="entry name" value="DnaJ-like_C11_C"/>
</dbReference>
<dbReference type="PRINTS" id="PR00625">
    <property type="entry name" value="JDOMAIN"/>
</dbReference>
<dbReference type="EMBL" id="LR899012">
    <property type="protein sequence ID" value="CAD7089065.1"/>
    <property type="molecule type" value="Genomic_DNA"/>
</dbReference>
<proteinExistence type="predicted"/>
<dbReference type="InParanoid" id="A0A7R8UXQ7"/>
<dbReference type="FunFam" id="1.10.287.110:FF:000079">
    <property type="entry name" value="DnaJ subfamily C member"/>
    <property type="match status" value="1"/>
</dbReference>
<accession>A0A7R8UXQ7</accession>